<accession>A0ABW1LA59</accession>
<reference evidence="2" key="1">
    <citation type="journal article" date="2019" name="Int. J. Syst. Evol. Microbiol.">
        <title>The Global Catalogue of Microorganisms (GCM) 10K type strain sequencing project: providing services to taxonomists for standard genome sequencing and annotation.</title>
        <authorList>
            <consortium name="The Broad Institute Genomics Platform"/>
            <consortium name="The Broad Institute Genome Sequencing Center for Infectious Disease"/>
            <person name="Wu L."/>
            <person name="Ma J."/>
        </authorList>
    </citation>
    <scope>NUCLEOTIDE SEQUENCE [LARGE SCALE GENOMIC DNA]</scope>
    <source>
        <strain evidence="2">CCUG 54527</strain>
    </source>
</reference>
<evidence type="ECO:0000313" key="2">
    <source>
        <dbReference type="Proteomes" id="UP001596170"/>
    </source>
</evidence>
<proteinExistence type="predicted"/>
<dbReference type="Proteomes" id="UP001596170">
    <property type="component" value="Unassembled WGS sequence"/>
</dbReference>
<comment type="caution">
    <text evidence="1">The sequence shown here is derived from an EMBL/GenBank/DDBJ whole genome shotgun (WGS) entry which is preliminary data.</text>
</comment>
<dbReference type="EMBL" id="JBHSRI010000018">
    <property type="protein sequence ID" value="MFC6040107.1"/>
    <property type="molecule type" value="Genomic_DNA"/>
</dbReference>
<keyword evidence="2" id="KW-1185">Reference proteome</keyword>
<organism evidence="1 2">
    <name type="scientific">Paenisporosarcina macmurdoensis</name>
    <dbReference type="NCBI Taxonomy" id="212659"/>
    <lineage>
        <taxon>Bacteria</taxon>
        <taxon>Bacillati</taxon>
        <taxon>Bacillota</taxon>
        <taxon>Bacilli</taxon>
        <taxon>Bacillales</taxon>
        <taxon>Caryophanaceae</taxon>
        <taxon>Paenisporosarcina</taxon>
    </lineage>
</organism>
<dbReference type="RefSeq" id="WP_377734398.1">
    <property type="nucleotide sequence ID" value="NZ_JBHSRI010000018.1"/>
</dbReference>
<name>A0ABW1LA59_9BACL</name>
<gene>
    <name evidence="1" type="ORF">ACFPYN_11805</name>
</gene>
<evidence type="ECO:0000313" key="1">
    <source>
        <dbReference type="EMBL" id="MFC6040107.1"/>
    </source>
</evidence>
<sequence>MKFEELSELGKINAEQQIYQQLLTTDVYKQMVEALIRMGTEKYIYDQNGNIELAVHKKRKTIERVW</sequence>
<protein>
    <submittedName>
        <fullName evidence="1">Uncharacterized protein</fullName>
    </submittedName>
</protein>